<sequence length="201" mass="21364">MATRRLAFVDWTFCNHEKTQAVGTLGGHMVTLTGQGNVTTDRPPLGAAFLDGTFPGFQTAAFTPPLPASDLVEIVGLKGGSSFKVAFDAEVKDPVLHLGSFASTMEFLDLPVGTQVIKLSGDTDFIVDGNKVMGEAYQPPPGSTEPTDSDGSVRLQGLFRSIAFTLNPRFRGGEGHDGVHFQIGGMVKVPPFGMGPARRLR</sequence>
<proteinExistence type="predicted"/>
<comment type="caution">
    <text evidence="1">The sequence shown here is derived from an EMBL/GenBank/DDBJ whole genome shotgun (WGS) entry which is preliminary data.</text>
</comment>
<name>A0ABU0T7C1_9ACTN</name>
<dbReference type="RefSeq" id="WP_307527978.1">
    <property type="nucleotide sequence ID" value="NZ_JAUSZI010000002.1"/>
</dbReference>
<evidence type="ECO:0000313" key="2">
    <source>
        <dbReference type="Proteomes" id="UP001230328"/>
    </source>
</evidence>
<keyword evidence="2" id="KW-1185">Reference proteome</keyword>
<protein>
    <submittedName>
        <fullName evidence="1">Uncharacterized protein</fullName>
    </submittedName>
</protein>
<reference evidence="1 2" key="1">
    <citation type="submission" date="2023-07" db="EMBL/GenBank/DDBJ databases">
        <title>Comparative genomics of wheat-associated soil bacteria to identify genetic determinants of phenazine resistance.</title>
        <authorList>
            <person name="Mouncey N."/>
        </authorList>
    </citation>
    <scope>NUCLEOTIDE SEQUENCE [LARGE SCALE GENOMIC DNA]</scope>
    <source>
        <strain evidence="1 2">V2I4</strain>
    </source>
</reference>
<evidence type="ECO:0000313" key="1">
    <source>
        <dbReference type="EMBL" id="MDQ1031683.1"/>
    </source>
</evidence>
<dbReference type="Proteomes" id="UP001230328">
    <property type="component" value="Unassembled WGS sequence"/>
</dbReference>
<organism evidence="1 2">
    <name type="scientific">Streptomyces umbrinus</name>
    <dbReference type="NCBI Taxonomy" id="67370"/>
    <lineage>
        <taxon>Bacteria</taxon>
        <taxon>Bacillati</taxon>
        <taxon>Actinomycetota</taxon>
        <taxon>Actinomycetes</taxon>
        <taxon>Kitasatosporales</taxon>
        <taxon>Streptomycetaceae</taxon>
        <taxon>Streptomyces</taxon>
        <taxon>Streptomyces phaeochromogenes group</taxon>
    </lineage>
</organism>
<gene>
    <name evidence="1" type="ORF">QF035_009265</name>
</gene>
<accession>A0ABU0T7C1</accession>
<dbReference type="EMBL" id="JAUSZI010000002">
    <property type="protein sequence ID" value="MDQ1031683.1"/>
    <property type="molecule type" value="Genomic_DNA"/>
</dbReference>